<dbReference type="PANTHER" id="PTHR11477">
    <property type="entry name" value="TRANSCRIPTION FACTOR S-II ZINC FINGER DOMAIN-CONTAINING PROTEIN"/>
    <property type="match status" value="1"/>
</dbReference>
<dbReference type="GO" id="GO:0006351">
    <property type="term" value="P:DNA-templated transcription"/>
    <property type="evidence" value="ECO:0007669"/>
    <property type="project" value="InterPro"/>
</dbReference>
<dbReference type="SUPFAM" id="SSF47676">
    <property type="entry name" value="Conserved domain common to transcription factors TFIIS, elongin A, CRSP70"/>
    <property type="match status" value="1"/>
</dbReference>
<dbReference type="AlphaFoldDB" id="A0A803JES5"/>
<dbReference type="InterPro" id="IPR035441">
    <property type="entry name" value="TFIIS/LEDGF_dom_sf"/>
</dbReference>
<dbReference type="Pfam" id="PF08711">
    <property type="entry name" value="Med26"/>
    <property type="match status" value="1"/>
</dbReference>
<dbReference type="InterPro" id="IPR017923">
    <property type="entry name" value="TFIIS_N"/>
</dbReference>
<organism evidence="3">
    <name type="scientific">Xenopus tropicalis</name>
    <name type="common">Western clawed frog</name>
    <name type="synonym">Silurana tropicalis</name>
    <dbReference type="NCBI Taxonomy" id="8364"/>
    <lineage>
        <taxon>Eukaryota</taxon>
        <taxon>Metazoa</taxon>
        <taxon>Chordata</taxon>
        <taxon>Craniata</taxon>
        <taxon>Vertebrata</taxon>
        <taxon>Euteleostomi</taxon>
        <taxon>Amphibia</taxon>
        <taxon>Batrachia</taxon>
        <taxon>Anura</taxon>
        <taxon>Pipoidea</taxon>
        <taxon>Pipidae</taxon>
        <taxon>Xenopodinae</taxon>
        <taxon>Xenopus</taxon>
        <taxon>Silurana</taxon>
    </lineage>
</organism>
<dbReference type="PROSITE" id="PS51319">
    <property type="entry name" value="TFIIS_N"/>
    <property type="match status" value="1"/>
</dbReference>
<evidence type="ECO:0000313" key="3">
    <source>
        <dbReference type="Ensembl" id="ENSXETP00000106422"/>
    </source>
</evidence>
<evidence type="ECO:0000256" key="1">
    <source>
        <dbReference type="PROSITE-ProRule" id="PRU00649"/>
    </source>
</evidence>
<dbReference type="Ensembl" id="ENSXETT00000105624">
    <property type="protein sequence ID" value="ENSXETP00000106422"/>
    <property type="gene ID" value="ENSXETG00000047522"/>
</dbReference>
<keyword evidence="1" id="KW-0539">Nucleus</keyword>
<name>A0A803JES5_XENTR</name>
<accession>A0A803JES5</accession>
<feature type="domain" description="TFIIS N-terminal" evidence="2">
    <location>
        <begin position="42"/>
        <end position="116"/>
    </location>
</feature>
<dbReference type="Gene3D" id="1.20.930.10">
    <property type="entry name" value="Conserved domain common to transcription factors TFIIS, elongin A, CRSP70"/>
    <property type="match status" value="1"/>
</dbReference>
<dbReference type="GO" id="GO:0005634">
    <property type="term" value="C:nucleus"/>
    <property type="evidence" value="ECO:0007669"/>
    <property type="project" value="UniProtKB-SubCell"/>
</dbReference>
<comment type="subcellular location">
    <subcellularLocation>
        <location evidence="1">Nucleus</location>
    </subcellularLocation>
</comment>
<dbReference type="PANTHER" id="PTHR11477:SF14">
    <property type="entry name" value="TRANSCRIPTION ELONGATION FACTOR A N-TERMINAL AND CENTRAL DOMAIN-CONTAINING PROTEIN 2"/>
    <property type="match status" value="1"/>
</dbReference>
<evidence type="ECO:0000259" key="2">
    <source>
        <dbReference type="PROSITE" id="PS51319"/>
    </source>
</evidence>
<dbReference type="GeneTree" id="ENSGT01150000286914"/>
<dbReference type="InterPro" id="IPR036575">
    <property type="entry name" value="TFIIS_cen_dom_sf"/>
</dbReference>
<reference evidence="3" key="2">
    <citation type="submission" date="2021-03" db="UniProtKB">
        <authorList>
            <consortium name="Ensembl"/>
        </authorList>
    </citation>
    <scope>IDENTIFICATION</scope>
</reference>
<dbReference type="Gene3D" id="1.10.472.30">
    <property type="entry name" value="Transcription elongation factor S-II, central domain"/>
    <property type="match status" value="1"/>
</dbReference>
<sequence length="228" mass="26659">MDRFVIRKQKSEAVEEKRRTDKAKGSAGQATLLSLRRVVVLEDIKRWKCVLEFPYQTKDNLLEALMELKKKIPSEEVILSTKIGEAVRNLHTHNDKDVAGLAQEIHTQWETFIKEYRCKPCIEVRSDAVTEKLRGNARRLLCEALQTADDNSLAECIEREIFHESKRLINVPYRRTVRTLVFALKHKPEIRSQVWNPITTVPLYTFHCITFTLLEAWNAVITRMYNKH</sequence>
<proteinExistence type="predicted"/>
<reference evidence="3" key="1">
    <citation type="journal article" date="2010" name="Science">
        <title>The genome of the Western clawed frog Xenopus tropicalis.</title>
        <authorList>
            <person name="Hellsten U."/>
            <person name="Harland R.M."/>
            <person name="Gilchrist M.J."/>
            <person name="Hendrix D."/>
            <person name="Jurka J."/>
            <person name="Kapitonov V."/>
            <person name="Ovcharenko I."/>
            <person name="Putnam N.H."/>
            <person name="Shu S."/>
            <person name="Taher L."/>
            <person name="Blitz I.L."/>
            <person name="Blumberg B."/>
            <person name="Dichmann D.S."/>
            <person name="Dubchak I."/>
            <person name="Amaya E."/>
            <person name="Detter J.C."/>
            <person name="Fletcher R."/>
            <person name="Gerhard D.S."/>
            <person name="Goodstein D."/>
            <person name="Graves T."/>
            <person name="Grigoriev I.V."/>
            <person name="Grimwood J."/>
            <person name="Kawashima T."/>
            <person name="Lindquist E."/>
            <person name="Lucas S.M."/>
            <person name="Mead P.E."/>
            <person name="Mitros T."/>
            <person name="Ogino H."/>
            <person name="Ohta Y."/>
            <person name="Poliakov A.V."/>
            <person name="Pollet N."/>
            <person name="Robert J."/>
            <person name="Salamov A."/>
            <person name="Sater A.K."/>
            <person name="Schmutz J."/>
            <person name="Terry A."/>
            <person name="Vize P.D."/>
            <person name="Warren W.C."/>
            <person name="Wells D."/>
            <person name="Wills A."/>
            <person name="Wilson R.K."/>
            <person name="Zimmerman L.B."/>
            <person name="Zorn A.M."/>
            <person name="Grainger R."/>
            <person name="Grammer T."/>
            <person name="Khokha M.K."/>
            <person name="Richardson P.M."/>
            <person name="Rokhsar D.S."/>
        </authorList>
    </citation>
    <scope>NUCLEOTIDE SEQUENCE [LARGE SCALE GENOMIC DNA]</scope>
    <source>
        <strain evidence="3">Nigerian</strain>
    </source>
</reference>
<protein>
    <recommendedName>
        <fullName evidence="2">TFIIS N-terminal domain-containing protein</fullName>
    </recommendedName>
</protein>
<dbReference type="SUPFAM" id="SSF46942">
    <property type="entry name" value="Elongation factor TFIIS domain 2"/>
    <property type="match status" value="1"/>
</dbReference>